<protein>
    <recommendedName>
        <fullName evidence="6">Carboxypeptidase</fullName>
        <ecNumber evidence="6">3.4.16.-</ecNumber>
    </recommendedName>
</protein>
<dbReference type="InterPro" id="IPR029058">
    <property type="entry name" value="AB_hydrolase_fold"/>
</dbReference>
<accession>A0AAD4Q611</accession>
<dbReference type="GO" id="GO:0000324">
    <property type="term" value="C:fungal-type vacuole"/>
    <property type="evidence" value="ECO:0007669"/>
    <property type="project" value="TreeGrafter"/>
</dbReference>
<evidence type="ECO:0000256" key="5">
    <source>
        <dbReference type="ARBA" id="ARBA00023180"/>
    </source>
</evidence>
<gene>
    <name evidence="7" type="ORF">EDB92DRAFT_217511</name>
</gene>
<dbReference type="PROSITE" id="PS00560">
    <property type="entry name" value="CARBOXYPEPT_SER_HIS"/>
    <property type="match status" value="1"/>
</dbReference>
<dbReference type="InterPro" id="IPR033124">
    <property type="entry name" value="Ser_caboxypep_his_AS"/>
</dbReference>
<dbReference type="Pfam" id="PF00450">
    <property type="entry name" value="Peptidase_S10"/>
    <property type="match status" value="1"/>
</dbReference>
<reference evidence="7" key="1">
    <citation type="submission" date="2022-01" db="EMBL/GenBank/DDBJ databases">
        <title>Comparative genomics reveals a dynamic genome evolution in the ectomycorrhizal milk-cap (Lactarius) mushrooms.</title>
        <authorList>
            <consortium name="DOE Joint Genome Institute"/>
            <person name="Lebreton A."/>
            <person name="Tang N."/>
            <person name="Kuo A."/>
            <person name="LaButti K."/>
            <person name="Drula E."/>
            <person name="Barry K."/>
            <person name="Clum A."/>
            <person name="Lipzen A."/>
            <person name="Mousain D."/>
            <person name="Ng V."/>
            <person name="Wang R."/>
            <person name="Wang X."/>
            <person name="Dai Y."/>
            <person name="Henrissat B."/>
            <person name="Grigoriev I.V."/>
            <person name="Guerin-Laguette A."/>
            <person name="Yu F."/>
            <person name="Martin F.M."/>
        </authorList>
    </citation>
    <scope>NUCLEOTIDE SEQUENCE</scope>
    <source>
        <strain evidence="7">QP</strain>
    </source>
</reference>
<keyword evidence="3 6" id="KW-0645">Protease</keyword>
<dbReference type="GO" id="GO:0006508">
    <property type="term" value="P:proteolysis"/>
    <property type="evidence" value="ECO:0007669"/>
    <property type="project" value="UniProtKB-KW"/>
</dbReference>
<keyword evidence="2 6" id="KW-0121">Carboxypeptidase</keyword>
<dbReference type="Proteomes" id="UP001201163">
    <property type="component" value="Unassembled WGS sequence"/>
</dbReference>
<evidence type="ECO:0000313" key="7">
    <source>
        <dbReference type="EMBL" id="KAH8981010.1"/>
    </source>
</evidence>
<evidence type="ECO:0000256" key="6">
    <source>
        <dbReference type="RuleBase" id="RU361156"/>
    </source>
</evidence>
<proteinExistence type="inferred from homology"/>
<dbReference type="PANTHER" id="PTHR11802">
    <property type="entry name" value="SERINE PROTEASE FAMILY S10 SERINE CARBOXYPEPTIDASE"/>
    <property type="match status" value="1"/>
</dbReference>
<comment type="caution">
    <text evidence="7">The sequence shown here is derived from an EMBL/GenBank/DDBJ whole genome shotgun (WGS) entry which is preliminary data.</text>
</comment>
<keyword evidence="8" id="KW-1185">Reference proteome</keyword>
<dbReference type="Gene3D" id="3.40.50.1820">
    <property type="entry name" value="alpha/beta hydrolase"/>
    <property type="match status" value="1"/>
</dbReference>
<dbReference type="AlphaFoldDB" id="A0AAD4Q611"/>
<dbReference type="PROSITE" id="PS00131">
    <property type="entry name" value="CARBOXYPEPT_SER_SER"/>
    <property type="match status" value="1"/>
</dbReference>
<keyword evidence="4 6" id="KW-0378">Hydrolase</keyword>
<evidence type="ECO:0000256" key="3">
    <source>
        <dbReference type="ARBA" id="ARBA00022670"/>
    </source>
</evidence>
<name>A0AAD4Q611_9AGAM</name>
<evidence type="ECO:0000256" key="4">
    <source>
        <dbReference type="ARBA" id="ARBA00022801"/>
    </source>
</evidence>
<dbReference type="EMBL" id="JAKELL010000125">
    <property type="protein sequence ID" value="KAH8981010.1"/>
    <property type="molecule type" value="Genomic_DNA"/>
</dbReference>
<dbReference type="PANTHER" id="PTHR11802:SF453">
    <property type="entry name" value="S1, PUTATIVE-RELATED"/>
    <property type="match status" value="1"/>
</dbReference>
<evidence type="ECO:0000256" key="2">
    <source>
        <dbReference type="ARBA" id="ARBA00022645"/>
    </source>
</evidence>
<dbReference type="InterPro" id="IPR018202">
    <property type="entry name" value="Ser_caboxypep_ser_AS"/>
</dbReference>
<dbReference type="Gene3D" id="1.10.287.410">
    <property type="match status" value="1"/>
</dbReference>
<evidence type="ECO:0000313" key="8">
    <source>
        <dbReference type="Proteomes" id="UP001201163"/>
    </source>
</evidence>
<dbReference type="InterPro" id="IPR001563">
    <property type="entry name" value="Peptidase_S10"/>
</dbReference>
<sequence>MISLCYLMSRMAHRGSSARPTMFGISTILTLASATFAFASPVLVDRRSFQVQNGVNYTVFEHAATGATLSFVTNSGVCETTPGVNQYSGYLSVGENMVRNSSLCTAVLSDRMYSQNMWFWFFEARHSPSTAPLAMWLNGGPGCSSMIGLFQENGPCTFNNVSGSTPVLNPHSWNNFANMLYVDQPIGTGFSFGTDNATSTVTAAPFVWKLLQAFYAHFPTYENRNFGLFTESYGGHYGPEFASYFESQNAGIDQGKVSGMKIPLVALGINNGWFDPILQYKAYIDYSLTNPYRPLINSSQAATYLKAYDRRCLPELNTCSSSGTDAACKNADNTCFNKIEGPIQIGSDFDVYDLRAPSQDPFPPETYVSYLRDPAIQSKIGAQQVYKECPNAPFKKFVSTGDDARSFLSTLSTVIQSGIQVLIWAGDADWICNTAGVQAVISRLQFAQSADFNSKSLTAYTASGVQYGVFKTAGNLSFLNVFNAGHEVPAYQPALSLQAFIQTLSQQPLSST</sequence>
<comment type="similarity">
    <text evidence="1 6">Belongs to the peptidase S10 family.</text>
</comment>
<dbReference type="EC" id="3.4.16.-" evidence="6"/>
<organism evidence="7 8">
    <name type="scientific">Lactarius akahatsu</name>
    <dbReference type="NCBI Taxonomy" id="416441"/>
    <lineage>
        <taxon>Eukaryota</taxon>
        <taxon>Fungi</taxon>
        <taxon>Dikarya</taxon>
        <taxon>Basidiomycota</taxon>
        <taxon>Agaricomycotina</taxon>
        <taxon>Agaricomycetes</taxon>
        <taxon>Russulales</taxon>
        <taxon>Russulaceae</taxon>
        <taxon>Lactarius</taxon>
    </lineage>
</organism>
<evidence type="ECO:0000256" key="1">
    <source>
        <dbReference type="ARBA" id="ARBA00009431"/>
    </source>
</evidence>
<keyword evidence="5" id="KW-0325">Glycoprotein</keyword>
<dbReference type="SUPFAM" id="SSF53474">
    <property type="entry name" value="alpha/beta-Hydrolases"/>
    <property type="match status" value="1"/>
</dbReference>
<dbReference type="PRINTS" id="PR00724">
    <property type="entry name" value="CRBOXYPTASEC"/>
</dbReference>
<dbReference type="GO" id="GO:0004185">
    <property type="term" value="F:serine-type carboxypeptidase activity"/>
    <property type="evidence" value="ECO:0007669"/>
    <property type="project" value="UniProtKB-UniRule"/>
</dbReference>